<comment type="caution">
    <text evidence="1">The sequence shown here is derived from an EMBL/GenBank/DDBJ whole genome shotgun (WGS) entry which is preliminary data.</text>
</comment>
<reference evidence="2" key="1">
    <citation type="journal article" date="2019" name="Int. J. Syst. Evol. Microbiol.">
        <title>The Global Catalogue of Microorganisms (GCM) 10K type strain sequencing project: providing services to taxonomists for standard genome sequencing and annotation.</title>
        <authorList>
            <consortium name="The Broad Institute Genomics Platform"/>
            <consortium name="The Broad Institute Genome Sequencing Center for Infectious Disease"/>
            <person name="Wu L."/>
            <person name="Ma J."/>
        </authorList>
    </citation>
    <scope>NUCLEOTIDE SEQUENCE [LARGE SCALE GENOMIC DNA]</scope>
    <source>
        <strain evidence="2">JCM 30346</strain>
    </source>
</reference>
<accession>A0ABW1NL58</accession>
<protein>
    <recommendedName>
        <fullName evidence="3">Transcriptional regulator</fullName>
    </recommendedName>
</protein>
<gene>
    <name evidence="1" type="ORF">ACFP1K_22655</name>
</gene>
<organism evidence="1 2">
    <name type="scientific">Sphaerisporangium aureirubrum</name>
    <dbReference type="NCBI Taxonomy" id="1544736"/>
    <lineage>
        <taxon>Bacteria</taxon>
        <taxon>Bacillati</taxon>
        <taxon>Actinomycetota</taxon>
        <taxon>Actinomycetes</taxon>
        <taxon>Streptosporangiales</taxon>
        <taxon>Streptosporangiaceae</taxon>
        <taxon>Sphaerisporangium</taxon>
    </lineage>
</organism>
<sequence>MLSELIGVHPLDVYTLAGGGAHVEEGLDRLLSAPAYQVSIELDTWGCFSRLPIWTGHLPDDAGIRKHFAAAVQDMHAALVAPYRDPIRAHLEAEVASRGRTMAREGAERMLSTLHPDLVWGEMTLTVPTRFTTMTVEVHLGGRGLVLVPSIFCRLPLASFDDARPDGPPVLFYPALRDPAHAFAVWGRRTSASSQTKVLAALLGETRGRWLRPRRWCTSFRW</sequence>
<dbReference type="RefSeq" id="WP_380756560.1">
    <property type="nucleotide sequence ID" value="NZ_JBHSRF010000036.1"/>
</dbReference>
<name>A0ABW1NL58_9ACTN</name>
<dbReference type="Proteomes" id="UP001596137">
    <property type="component" value="Unassembled WGS sequence"/>
</dbReference>
<dbReference type="EMBL" id="JBHSRF010000036">
    <property type="protein sequence ID" value="MFC6083986.1"/>
    <property type="molecule type" value="Genomic_DNA"/>
</dbReference>
<evidence type="ECO:0000313" key="2">
    <source>
        <dbReference type="Proteomes" id="UP001596137"/>
    </source>
</evidence>
<keyword evidence="2" id="KW-1185">Reference proteome</keyword>
<proteinExistence type="predicted"/>
<evidence type="ECO:0000313" key="1">
    <source>
        <dbReference type="EMBL" id="MFC6083986.1"/>
    </source>
</evidence>
<evidence type="ECO:0008006" key="3">
    <source>
        <dbReference type="Google" id="ProtNLM"/>
    </source>
</evidence>